<dbReference type="EMBL" id="LLXE01000270">
    <property type="protein sequence ID" value="KUM58638.1"/>
    <property type="molecule type" value="Genomic_DNA"/>
</dbReference>
<proteinExistence type="predicted"/>
<dbReference type="AlphaFoldDB" id="A0A124GQN5"/>
<evidence type="ECO:0000313" key="2">
    <source>
        <dbReference type="Proteomes" id="UP000055045"/>
    </source>
</evidence>
<name>A0A124GQN5_PENFR</name>
<evidence type="ECO:0000313" key="1">
    <source>
        <dbReference type="EMBL" id="KUM58638.1"/>
    </source>
</evidence>
<protein>
    <submittedName>
        <fullName evidence="1">Uncharacterized protein</fullName>
    </submittedName>
</protein>
<gene>
    <name evidence="1" type="ORF">ACN42_g8514</name>
</gene>
<keyword evidence="2" id="KW-1185">Reference proteome</keyword>
<reference evidence="1 2" key="1">
    <citation type="submission" date="2015-10" db="EMBL/GenBank/DDBJ databases">
        <title>Genome sequencing of Penicillium freii.</title>
        <authorList>
            <person name="Nguyen H.D."/>
            <person name="Visagie C.M."/>
            <person name="Seifert K.A."/>
        </authorList>
    </citation>
    <scope>NUCLEOTIDE SEQUENCE [LARGE SCALE GENOMIC DNA]</scope>
    <source>
        <strain evidence="1 2">DAOM 242723</strain>
    </source>
</reference>
<organism evidence="1 2">
    <name type="scientific">Penicillium freii</name>
    <dbReference type="NCBI Taxonomy" id="48697"/>
    <lineage>
        <taxon>Eukaryota</taxon>
        <taxon>Fungi</taxon>
        <taxon>Dikarya</taxon>
        <taxon>Ascomycota</taxon>
        <taxon>Pezizomycotina</taxon>
        <taxon>Eurotiomycetes</taxon>
        <taxon>Eurotiomycetidae</taxon>
        <taxon>Eurotiales</taxon>
        <taxon>Aspergillaceae</taxon>
        <taxon>Penicillium</taxon>
    </lineage>
</organism>
<comment type="caution">
    <text evidence="1">The sequence shown here is derived from an EMBL/GenBank/DDBJ whole genome shotgun (WGS) entry which is preliminary data.</text>
</comment>
<dbReference type="Proteomes" id="UP000055045">
    <property type="component" value="Unassembled WGS sequence"/>
</dbReference>
<accession>A0A124GQN5</accession>
<sequence>MSLVSSSFLKQQSCKGKDEQIGTRSCRLSLLGFGPLFGFLSFDNSSLIRYNAMRRVVVTGLGAVTPLGVAKQIPASVLYPCLIVRESMRDIRYPRTLGSGLSSSLYIPHFSLRKGKVDTANDGGQTDQCGTLGDKRQYPLYTGFHFTSLIAFGVHGNAC</sequence>